<gene>
    <name evidence="8" type="primary">rfbD</name>
    <name evidence="8" type="ORF">ABOZ73_11615</name>
</gene>
<comment type="pathway">
    <text evidence="1 6">Carbohydrate biosynthesis; dTDP-L-rhamnose biosynthesis.</text>
</comment>
<evidence type="ECO:0000256" key="5">
    <source>
        <dbReference type="ARBA" id="ARBA00048200"/>
    </source>
</evidence>
<dbReference type="GO" id="GO:0008831">
    <property type="term" value="F:dTDP-4-dehydrorhamnose reductase activity"/>
    <property type="evidence" value="ECO:0007669"/>
    <property type="project" value="UniProtKB-EC"/>
</dbReference>
<dbReference type="Pfam" id="PF04321">
    <property type="entry name" value="RmlD_sub_bind"/>
    <property type="match status" value="1"/>
</dbReference>
<evidence type="ECO:0000256" key="4">
    <source>
        <dbReference type="ARBA" id="ARBA00017099"/>
    </source>
</evidence>
<dbReference type="NCBIfam" id="TIGR01214">
    <property type="entry name" value="rmlD"/>
    <property type="match status" value="1"/>
</dbReference>
<dbReference type="EC" id="1.1.1.133" evidence="3 6"/>
<comment type="catalytic activity">
    <reaction evidence="5 6">
        <text>dTDP-beta-L-rhamnose + NADP(+) = dTDP-4-dehydro-beta-L-rhamnose + NADPH + H(+)</text>
        <dbReference type="Rhea" id="RHEA:21796"/>
        <dbReference type="ChEBI" id="CHEBI:15378"/>
        <dbReference type="ChEBI" id="CHEBI:57510"/>
        <dbReference type="ChEBI" id="CHEBI:57783"/>
        <dbReference type="ChEBI" id="CHEBI:58349"/>
        <dbReference type="ChEBI" id="CHEBI:62830"/>
        <dbReference type="EC" id="1.1.1.133"/>
    </reaction>
</comment>
<dbReference type="PANTHER" id="PTHR10491">
    <property type="entry name" value="DTDP-4-DEHYDRORHAMNOSE REDUCTASE"/>
    <property type="match status" value="1"/>
</dbReference>
<accession>A0AB39KNQ7</accession>
<proteinExistence type="inferred from homology"/>
<dbReference type="EMBL" id="CP158375">
    <property type="protein sequence ID" value="XDO95461.1"/>
    <property type="molecule type" value="Genomic_DNA"/>
</dbReference>
<reference evidence="8" key="1">
    <citation type="submission" date="2024-06" db="EMBL/GenBank/DDBJ databases">
        <title>Caulobacter inopinatus, sp. nov.</title>
        <authorList>
            <person name="Donachie S.P."/>
        </authorList>
    </citation>
    <scope>NUCLEOTIDE SEQUENCE</scope>
    <source>
        <strain evidence="8">73W</strain>
    </source>
</reference>
<name>A0AB39KNQ7_9CAUL</name>
<evidence type="ECO:0000259" key="7">
    <source>
        <dbReference type="Pfam" id="PF04321"/>
    </source>
</evidence>
<keyword evidence="6 8" id="KW-0560">Oxidoreductase</keyword>
<dbReference type="CDD" id="cd05254">
    <property type="entry name" value="dTDP_HR_like_SDR_e"/>
    <property type="match status" value="1"/>
</dbReference>
<evidence type="ECO:0000256" key="3">
    <source>
        <dbReference type="ARBA" id="ARBA00012929"/>
    </source>
</evidence>
<comment type="similarity">
    <text evidence="2 6">Belongs to the dTDP-4-dehydrorhamnose reductase family.</text>
</comment>
<feature type="domain" description="RmlD-like substrate binding" evidence="7">
    <location>
        <begin position="3"/>
        <end position="288"/>
    </location>
</feature>
<dbReference type="InterPro" id="IPR029903">
    <property type="entry name" value="RmlD-like-bd"/>
</dbReference>
<dbReference type="AlphaFoldDB" id="A0AB39KNQ7"/>
<dbReference type="InterPro" id="IPR036291">
    <property type="entry name" value="NAD(P)-bd_dom_sf"/>
</dbReference>
<evidence type="ECO:0000313" key="8">
    <source>
        <dbReference type="EMBL" id="XDO95461.1"/>
    </source>
</evidence>
<comment type="cofactor">
    <cofactor evidence="6">
        <name>Mg(2+)</name>
        <dbReference type="ChEBI" id="CHEBI:18420"/>
    </cofactor>
    <text evidence="6">Binds 1 Mg(2+) ion per monomer.</text>
</comment>
<dbReference type="PANTHER" id="PTHR10491:SF4">
    <property type="entry name" value="METHIONINE ADENOSYLTRANSFERASE 2 SUBUNIT BETA"/>
    <property type="match status" value="1"/>
</dbReference>
<dbReference type="Gene3D" id="3.90.25.10">
    <property type="entry name" value="UDP-galactose 4-epimerase, domain 1"/>
    <property type="match status" value="1"/>
</dbReference>
<dbReference type="SUPFAM" id="SSF51735">
    <property type="entry name" value="NAD(P)-binding Rossmann-fold domains"/>
    <property type="match status" value="1"/>
</dbReference>
<comment type="function">
    <text evidence="6">Catalyzes the reduction of dTDP-6-deoxy-L-lyxo-4-hexulose to yield dTDP-L-rhamnose.</text>
</comment>
<protein>
    <recommendedName>
        <fullName evidence="4 6">dTDP-4-dehydrorhamnose reductase</fullName>
        <ecNumber evidence="3 6">1.1.1.133</ecNumber>
    </recommendedName>
</protein>
<evidence type="ECO:0000256" key="2">
    <source>
        <dbReference type="ARBA" id="ARBA00010944"/>
    </source>
</evidence>
<dbReference type="InterPro" id="IPR005913">
    <property type="entry name" value="dTDP_dehydrorham_reduct"/>
</dbReference>
<evidence type="ECO:0000256" key="1">
    <source>
        <dbReference type="ARBA" id="ARBA00004781"/>
    </source>
</evidence>
<dbReference type="RefSeq" id="WP_369058310.1">
    <property type="nucleotide sequence ID" value="NZ_CP158375.1"/>
</dbReference>
<organism evidence="8">
    <name type="scientific">Caulobacter sp. 73W</name>
    <dbReference type="NCBI Taxonomy" id="3161137"/>
    <lineage>
        <taxon>Bacteria</taxon>
        <taxon>Pseudomonadati</taxon>
        <taxon>Pseudomonadota</taxon>
        <taxon>Alphaproteobacteria</taxon>
        <taxon>Caulobacterales</taxon>
        <taxon>Caulobacteraceae</taxon>
        <taxon>Caulobacter</taxon>
    </lineage>
</organism>
<sequence>MIRILQFGATGQVARCILAAAEGRAQVTALSRADCDLADPVAIEAAIAAADCDLILNCAAFTAVDAAESDPQAAMAVNVEAPAAMARACAARGLPLVHLSTDYVFDGAKGAPYVETDSAAPLASVYARSKLAGEAAVLAYAKGVVFRIAWVFSPLSRNFVTVMMRLARERDEVRIVADQTSTPTSAVDLADFLVRTTPRWAAASAGDEAFGLFHFANSGVATRFELASAAIARDPQTRARLTPVPMTAFPEPAPRPAYSALDTGKLSRVFGEHPRAWREAVAETADALVANGALNS</sequence>
<dbReference type="Gene3D" id="3.40.50.720">
    <property type="entry name" value="NAD(P)-binding Rossmann-like Domain"/>
    <property type="match status" value="1"/>
</dbReference>
<keyword evidence="6" id="KW-0521">NADP</keyword>
<evidence type="ECO:0000256" key="6">
    <source>
        <dbReference type="RuleBase" id="RU364082"/>
    </source>
</evidence>